<dbReference type="GO" id="GO:0043190">
    <property type="term" value="C:ATP-binding cassette (ABC) transporter complex"/>
    <property type="evidence" value="ECO:0007669"/>
    <property type="project" value="InterPro"/>
</dbReference>
<evidence type="ECO:0000256" key="3">
    <source>
        <dbReference type="ARBA" id="ARBA00022475"/>
    </source>
</evidence>
<dbReference type="GO" id="GO:0046677">
    <property type="term" value="P:response to antibiotic"/>
    <property type="evidence" value="ECO:0007669"/>
    <property type="project" value="UniProtKB-KW"/>
</dbReference>
<feature type="domain" description="ABC-2 type transporter transmembrane" evidence="9">
    <location>
        <begin position="75"/>
        <end position="257"/>
    </location>
</feature>
<evidence type="ECO:0000313" key="11">
    <source>
        <dbReference type="Proteomes" id="UP000255467"/>
    </source>
</evidence>
<evidence type="ECO:0000259" key="9">
    <source>
        <dbReference type="Pfam" id="PF12698"/>
    </source>
</evidence>
<keyword evidence="3" id="KW-1003">Cell membrane</keyword>
<dbReference type="PIRSF" id="PIRSF006648">
    <property type="entry name" value="DrrB"/>
    <property type="match status" value="1"/>
</dbReference>
<organism evidence="10 11">
    <name type="scientific">Nocardia otitidiscaviarum</name>
    <dbReference type="NCBI Taxonomy" id="1823"/>
    <lineage>
        <taxon>Bacteria</taxon>
        <taxon>Bacillati</taxon>
        <taxon>Actinomycetota</taxon>
        <taxon>Actinomycetes</taxon>
        <taxon>Mycobacteriales</taxon>
        <taxon>Nocardiaceae</taxon>
        <taxon>Nocardia</taxon>
    </lineage>
</organism>
<dbReference type="GO" id="GO:0140359">
    <property type="term" value="F:ABC-type transporter activity"/>
    <property type="evidence" value="ECO:0007669"/>
    <property type="project" value="InterPro"/>
</dbReference>
<evidence type="ECO:0000256" key="6">
    <source>
        <dbReference type="ARBA" id="ARBA00023136"/>
    </source>
</evidence>
<evidence type="ECO:0000256" key="4">
    <source>
        <dbReference type="ARBA" id="ARBA00022692"/>
    </source>
</evidence>
<keyword evidence="7" id="KW-0046">Antibiotic resistance</keyword>
<accession>A0A378YMH1</accession>
<comment type="subcellular location">
    <subcellularLocation>
        <location evidence="1">Cell membrane</location>
        <topology evidence="1">Multi-pass membrane protein</topology>
    </subcellularLocation>
</comment>
<dbReference type="Proteomes" id="UP000255467">
    <property type="component" value="Unassembled WGS sequence"/>
</dbReference>
<dbReference type="InterPro" id="IPR051328">
    <property type="entry name" value="T7SS_ABC-Transporter"/>
</dbReference>
<keyword evidence="5 8" id="KW-1133">Transmembrane helix</keyword>
<dbReference type="STRING" id="1406858.GCA_000710895_04975"/>
<evidence type="ECO:0000256" key="2">
    <source>
        <dbReference type="ARBA" id="ARBA00007783"/>
    </source>
</evidence>
<protein>
    <submittedName>
        <fullName evidence="10">Doxorubicin resistance ABC transporter permease protein drrB</fullName>
    </submittedName>
</protein>
<evidence type="ECO:0000313" key="10">
    <source>
        <dbReference type="EMBL" id="SUA77760.1"/>
    </source>
</evidence>
<evidence type="ECO:0000256" key="1">
    <source>
        <dbReference type="ARBA" id="ARBA00004651"/>
    </source>
</evidence>
<dbReference type="InterPro" id="IPR000412">
    <property type="entry name" value="ABC_2_transport"/>
</dbReference>
<keyword evidence="6 8" id="KW-0472">Membrane</keyword>
<feature type="transmembrane region" description="Helical" evidence="8">
    <location>
        <begin position="47"/>
        <end position="65"/>
    </location>
</feature>
<feature type="transmembrane region" description="Helical" evidence="8">
    <location>
        <begin position="156"/>
        <end position="176"/>
    </location>
</feature>
<feature type="transmembrane region" description="Helical" evidence="8">
    <location>
        <begin position="77"/>
        <end position="96"/>
    </location>
</feature>
<feature type="transmembrane region" description="Helical" evidence="8">
    <location>
        <begin position="123"/>
        <end position="144"/>
    </location>
</feature>
<keyword evidence="4 8" id="KW-0812">Transmembrane</keyword>
<gene>
    <name evidence="10" type="primary">drrB_9</name>
    <name evidence="10" type="ORF">NCTC1934_03168</name>
</gene>
<dbReference type="RefSeq" id="WP_039810923.1">
    <property type="nucleotide sequence ID" value="NZ_UGRY01000002.1"/>
</dbReference>
<keyword evidence="11" id="KW-1185">Reference proteome</keyword>
<dbReference type="InterPro" id="IPR013525">
    <property type="entry name" value="ABC2_TM"/>
</dbReference>
<dbReference type="EMBL" id="UGRY01000002">
    <property type="protein sequence ID" value="SUA77760.1"/>
    <property type="molecule type" value="Genomic_DNA"/>
</dbReference>
<feature type="transmembrane region" description="Helical" evidence="8">
    <location>
        <begin position="248"/>
        <end position="267"/>
    </location>
</feature>
<evidence type="ECO:0000256" key="7">
    <source>
        <dbReference type="ARBA" id="ARBA00023251"/>
    </source>
</evidence>
<dbReference type="PANTHER" id="PTHR43077">
    <property type="entry name" value="TRANSPORT PERMEASE YVFS-RELATED"/>
    <property type="match status" value="1"/>
</dbReference>
<proteinExistence type="inferred from homology"/>
<feature type="transmembrane region" description="Helical" evidence="8">
    <location>
        <begin position="188"/>
        <end position="209"/>
    </location>
</feature>
<dbReference type="AlphaFoldDB" id="A0A378YMH1"/>
<dbReference type="Pfam" id="PF12698">
    <property type="entry name" value="ABC2_membrane_3"/>
    <property type="match status" value="1"/>
</dbReference>
<evidence type="ECO:0000256" key="8">
    <source>
        <dbReference type="SAM" id="Phobius"/>
    </source>
</evidence>
<name>A0A378YMH1_9NOCA</name>
<dbReference type="PANTHER" id="PTHR43077:SF8">
    <property type="entry name" value="DOXORUBICIN RESISTANCE ABC TRANSPORTER PERMEASE PROTEIN DRRB"/>
    <property type="match status" value="1"/>
</dbReference>
<comment type="similarity">
    <text evidence="2">Belongs to the ABC-2 integral membrane protein family.</text>
</comment>
<evidence type="ECO:0000256" key="5">
    <source>
        <dbReference type="ARBA" id="ARBA00022989"/>
    </source>
</evidence>
<dbReference type="OrthoDB" id="8988363at2"/>
<reference evidence="10 11" key="1">
    <citation type="submission" date="2018-06" db="EMBL/GenBank/DDBJ databases">
        <authorList>
            <consortium name="Pathogen Informatics"/>
            <person name="Doyle S."/>
        </authorList>
    </citation>
    <scope>NUCLEOTIDE SEQUENCE [LARGE SCALE GENOMIC DNA]</scope>
    <source>
        <strain evidence="10 11">NCTC1934</strain>
    </source>
</reference>
<sequence length="273" mass="28187">MSSTTLTPVSATPARGGSIARASVGLGAATATLARQKIVAAIRSGDAIFAVFGPVVFFVCFYVPLHRQFELGGGDYAQFLTPIILLQAGLFTAITATETAGHDARAGVHERTMSLPIPRVTPFLGRMAWVVVRMLLALAGGVGIGSSLGFRFHGTAWHTVAFLALVVIFGLALSMLTDAVGTVARNSVSVASILMIPQLILVMASTGLVPAEGFPDWAQPFVRNQPMSVFADALRALASGTGIELTAALSWAAALLTAGGVAIVAAGRAQVSR</sequence>